<keyword evidence="2" id="KW-1133">Transmembrane helix</keyword>
<evidence type="ECO:0000313" key="4">
    <source>
        <dbReference type="Proteomes" id="UP001283361"/>
    </source>
</evidence>
<protein>
    <submittedName>
        <fullName evidence="3">Uncharacterized protein</fullName>
    </submittedName>
</protein>
<evidence type="ECO:0000256" key="1">
    <source>
        <dbReference type="SAM" id="MobiDB-lite"/>
    </source>
</evidence>
<evidence type="ECO:0000256" key="2">
    <source>
        <dbReference type="SAM" id="Phobius"/>
    </source>
</evidence>
<evidence type="ECO:0000313" key="3">
    <source>
        <dbReference type="EMBL" id="KAK3796438.1"/>
    </source>
</evidence>
<feature type="region of interest" description="Disordered" evidence="1">
    <location>
        <begin position="203"/>
        <end position="228"/>
    </location>
</feature>
<comment type="caution">
    <text evidence="3">The sequence shown here is derived from an EMBL/GenBank/DDBJ whole genome shotgun (WGS) entry which is preliminary data.</text>
</comment>
<sequence length="228" mass="25095">MLPTAAYLCAPFRPTRTCLSFPHMIKWSSVGCVRSVQRLSYLLYSNTAHLNCRYKFRLVRPQVQATTFHLFHTSLYMRQAEADQSSQKNEQLISQMSIRLVNENSFLSWCRNAYLSTVVGVAMMAEGASALAQSAGLGALLVGTMNLAWGTGCHVTNLVRLRHVSGMSGLTLFLHLVGSSLHCILWAFVLICYIGFLDESRQPAGDEDGSSSGSATSKRKLGDGLPRI</sequence>
<dbReference type="AlphaFoldDB" id="A0AAE1E860"/>
<reference evidence="3" key="1">
    <citation type="journal article" date="2023" name="G3 (Bethesda)">
        <title>A reference genome for the long-term kleptoplast-retaining sea slug Elysia crispata morphotype clarki.</title>
        <authorList>
            <person name="Eastman K.E."/>
            <person name="Pendleton A.L."/>
            <person name="Shaikh M.A."/>
            <person name="Suttiyut T."/>
            <person name="Ogas R."/>
            <person name="Tomko P."/>
            <person name="Gavelis G."/>
            <person name="Widhalm J.R."/>
            <person name="Wisecaver J.H."/>
        </authorList>
    </citation>
    <scope>NUCLEOTIDE SEQUENCE</scope>
    <source>
        <strain evidence="3">ECLA1</strain>
    </source>
</reference>
<accession>A0AAE1E860</accession>
<dbReference type="Proteomes" id="UP001283361">
    <property type="component" value="Unassembled WGS sequence"/>
</dbReference>
<keyword evidence="2" id="KW-0812">Transmembrane</keyword>
<keyword evidence="2" id="KW-0472">Membrane</keyword>
<name>A0AAE1E860_9GAST</name>
<organism evidence="3 4">
    <name type="scientific">Elysia crispata</name>
    <name type="common">lettuce slug</name>
    <dbReference type="NCBI Taxonomy" id="231223"/>
    <lineage>
        <taxon>Eukaryota</taxon>
        <taxon>Metazoa</taxon>
        <taxon>Spiralia</taxon>
        <taxon>Lophotrochozoa</taxon>
        <taxon>Mollusca</taxon>
        <taxon>Gastropoda</taxon>
        <taxon>Heterobranchia</taxon>
        <taxon>Euthyneura</taxon>
        <taxon>Panpulmonata</taxon>
        <taxon>Sacoglossa</taxon>
        <taxon>Placobranchoidea</taxon>
        <taxon>Plakobranchidae</taxon>
        <taxon>Elysia</taxon>
    </lineage>
</organism>
<gene>
    <name evidence="3" type="ORF">RRG08_026693</name>
</gene>
<proteinExistence type="predicted"/>
<keyword evidence="4" id="KW-1185">Reference proteome</keyword>
<dbReference type="EMBL" id="JAWDGP010000883">
    <property type="protein sequence ID" value="KAK3796438.1"/>
    <property type="molecule type" value="Genomic_DNA"/>
</dbReference>
<feature type="transmembrane region" description="Helical" evidence="2">
    <location>
        <begin position="170"/>
        <end position="196"/>
    </location>
</feature>